<dbReference type="RefSeq" id="WP_079572155.1">
    <property type="nucleotide sequence ID" value="NZ_LT670818.1"/>
</dbReference>
<dbReference type="InterPro" id="IPR036250">
    <property type="entry name" value="AcylCo_DH-like_C"/>
</dbReference>
<gene>
    <name evidence="9" type="ORF">SAMN05444169_8681</name>
</gene>
<dbReference type="InterPro" id="IPR013786">
    <property type="entry name" value="AcylCoA_DH/ox_N"/>
</dbReference>
<evidence type="ECO:0000259" key="8">
    <source>
        <dbReference type="Pfam" id="PF02771"/>
    </source>
</evidence>
<dbReference type="EMBL" id="LT670818">
    <property type="protein sequence ID" value="SHH66883.1"/>
    <property type="molecule type" value="Genomic_DNA"/>
</dbReference>
<comment type="cofactor">
    <cofactor evidence="1 5">
        <name>FAD</name>
        <dbReference type="ChEBI" id="CHEBI:57692"/>
    </cofactor>
</comment>
<keyword evidence="3 5" id="KW-0285">Flavoprotein</keyword>
<organism evidence="9 10">
    <name type="scientific">Bradyrhizobium erythrophlei</name>
    <dbReference type="NCBI Taxonomy" id="1437360"/>
    <lineage>
        <taxon>Bacteria</taxon>
        <taxon>Pseudomonadati</taxon>
        <taxon>Pseudomonadota</taxon>
        <taxon>Alphaproteobacteria</taxon>
        <taxon>Hyphomicrobiales</taxon>
        <taxon>Nitrobacteraceae</taxon>
        <taxon>Bradyrhizobium</taxon>
    </lineage>
</organism>
<dbReference type="InterPro" id="IPR009075">
    <property type="entry name" value="AcylCo_DH/oxidase_C"/>
</dbReference>
<dbReference type="CDD" id="cd00567">
    <property type="entry name" value="ACAD"/>
    <property type="match status" value="1"/>
</dbReference>
<dbReference type="Pfam" id="PF02770">
    <property type="entry name" value="Acyl-CoA_dh_M"/>
    <property type="match status" value="1"/>
</dbReference>
<keyword evidence="5" id="KW-0560">Oxidoreductase</keyword>
<reference evidence="9 10" key="1">
    <citation type="submission" date="2016-11" db="EMBL/GenBank/DDBJ databases">
        <authorList>
            <person name="Jaros S."/>
            <person name="Januszkiewicz K."/>
            <person name="Wedrychowicz H."/>
        </authorList>
    </citation>
    <scope>NUCLEOTIDE SEQUENCE [LARGE SCALE GENOMIC DNA]</scope>
    <source>
        <strain evidence="9 10">GAS242</strain>
    </source>
</reference>
<feature type="domain" description="Acyl-CoA dehydrogenase/oxidase N-terminal" evidence="8">
    <location>
        <begin position="31"/>
        <end position="115"/>
    </location>
</feature>
<dbReference type="OrthoDB" id="2986495at2"/>
<evidence type="ECO:0000313" key="10">
    <source>
        <dbReference type="Proteomes" id="UP000190675"/>
    </source>
</evidence>
<evidence type="ECO:0000259" key="7">
    <source>
        <dbReference type="Pfam" id="PF02770"/>
    </source>
</evidence>
<accession>A0A1M5UVZ7</accession>
<dbReference type="InterPro" id="IPR006091">
    <property type="entry name" value="Acyl-CoA_Oxase/DH_mid-dom"/>
</dbReference>
<dbReference type="PANTHER" id="PTHR43884:SF12">
    <property type="entry name" value="ISOVALERYL-COA DEHYDROGENASE, MITOCHONDRIAL-RELATED"/>
    <property type="match status" value="1"/>
</dbReference>
<sequence length="429" mass="46956">MTVQASKSVTAADNINLDAPIFDPSAFRLNNEQAGIIARARELGQSVFAGRAATYDREAKFPTENYKDLHRSGLLGIAIPKKHGGFGADYQTYALAAAEIGRYCGATALTWNMHVCSTLWSGPLADDLDMDAATRAEHERRRAVHYKRIVEDGAVYSQPFSEGGAAAAGGVAFGTEAKPVPGGWIVNGKKIFASLAGHADYYGVLCTEVAEGEKASRRNTLYLAVPAKTDGVSVVGDWDPLGMRGTVSRTLLFKDVFVPEDAALMPRSVYFQTAMRWPHMFLTLSPTYIGLAQAAYDFTVRYLRGEVPGTPPVKRRMYPTKQIALAQMQIKLEQIKAIWFQAVTEARANPSKEQVLRAYAAQYSAMEGANELATLAIRTCGGQSMLKSLPLERIYRDSRCGSLMLPWTAELCLDRIGREALYETGETDD</sequence>
<dbReference type="InterPro" id="IPR009100">
    <property type="entry name" value="AcylCoA_DH/oxidase_NM_dom_sf"/>
</dbReference>
<dbReference type="Gene3D" id="1.10.540.10">
    <property type="entry name" value="Acyl-CoA dehydrogenase/oxidase, N-terminal domain"/>
    <property type="match status" value="1"/>
</dbReference>
<dbReference type="SUPFAM" id="SSF56645">
    <property type="entry name" value="Acyl-CoA dehydrogenase NM domain-like"/>
    <property type="match status" value="1"/>
</dbReference>
<feature type="domain" description="Acyl-CoA oxidase/dehydrogenase middle" evidence="7">
    <location>
        <begin position="175"/>
        <end position="256"/>
    </location>
</feature>
<dbReference type="Pfam" id="PF02771">
    <property type="entry name" value="Acyl-CoA_dh_N"/>
    <property type="match status" value="1"/>
</dbReference>
<dbReference type="GO" id="GO:0003995">
    <property type="term" value="F:acyl-CoA dehydrogenase activity"/>
    <property type="evidence" value="ECO:0007669"/>
    <property type="project" value="TreeGrafter"/>
</dbReference>
<evidence type="ECO:0000313" key="9">
    <source>
        <dbReference type="EMBL" id="SHH66883.1"/>
    </source>
</evidence>
<keyword evidence="4 5" id="KW-0274">FAD</keyword>
<evidence type="ECO:0000256" key="2">
    <source>
        <dbReference type="ARBA" id="ARBA00009347"/>
    </source>
</evidence>
<dbReference type="Gene3D" id="1.20.140.10">
    <property type="entry name" value="Butyryl-CoA Dehydrogenase, subunit A, domain 3"/>
    <property type="match status" value="1"/>
</dbReference>
<evidence type="ECO:0000256" key="4">
    <source>
        <dbReference type="ARBA" id="ARBA00022827"/>
    </source>
</evidence>
<dbReference type="Gene3D" id="2.40.110.10">
    <property type="entry name" value="Butyryl-CoA Dehydrogenase, subunit A, domain 2"/>
    <property type="match status" value="1"/>
</dbReference>
<dbReference type="InterPro" id="IPR046373">
    <property type="entry name" value="Acyl-CoA_Oxase/DH_mid-dom_sf"/>
</dbReference>
<dbReference type="PANTHER" id="PTHR43884">
    <property type="entry name" value="ACYL-COA DEHYDROGENASE"/>
    <property type="match status" value="1"/>
</dbReference>
<feature type="domain" description="Acyl-CoA dehydrogenase/oxidase C-terminal" evidence="6">
    <location>
        <begin position="286"/>
        <end position="403"/>
    </location>
</feature>
<dbReference type="SUPFAM" id="SSF47203">
    <property type="entry name" value="Acyl-CoA dehydrogenase C-terminal domain-like"/>
    <property type="match status" value="1"/>
</dbReference>
<protein>
    <submittedName>
        <fullName evidence="9">Acyl-CoA dehydrogenase</fullName>
    </submittedName>
</protein>
<dbReference type="PIRSF" id="PIRSF016578">
    <property type="entry name" value="HsaA"/>
    <property type="match status" value="1"/>
</dbReference>
<evidence type="ECO:0000256" key="3">
    <source>
        <dbReference type="ARBA" id="ARBA00022630"/>
    </source>
</evidence>
<evidence type="ECO:0000256" key="5">
    <source>
        <dbReference type="RuleBase" id="RU362125"/>
    </source>
</evidence>
<name>A0A1M5UVZ7_9BRAD</name>
<dbReference type="InterPro" id="IPR037069">
    <property type="entry name" value="AcylCoA_DH/ox_N_sf"/>
</dbReference>
<dbReference type="Proteomes" id="UP000190675">
    <property type="component" value="Chromosome I"/>
</dbReference>
<dbReference type="Pfam" id="PF00441">
    <property type="entry name" value="Acyl-CoA_dh_1"/>
    <property type="match status" value="1"/>
</dbReference>
<dbReference type="AlphaFoldDB" id="A0A1M5UVZ7"/>
<proteinExistence type="inferred from homology"/>
<dbReference type="GO" id="GO:0050660">
    <property type="term" value="F:flavin adenine dinucleotide binding"/>
    <property type="evidence" value="ECO:0007669"/>
    <property type="project" value="InterPro"/>
</dbReference>
<evidence type="ECO:0000259" key="6">
    <source>
        <dbReference type="Pfam" id="PF00441"/>
    </source>
</evidence>
<evidence type="ECO:0000256" key="1">
    <source>
        <dbReference type="ARBA" id="ARBA00001974"/>
    </source>
</evidence>
<comment type="similarity">
    <text evidence="2 5">Belongs to the acyl-CoA dehydrogenase family.</text>
</comment>